<keyword evidence="1" id="KW-0472">Membrane</keyword>
<comment type="caution">
    <text evidence="2">The sequence shown here is derived from an EMBL/GenBank/DDBJ whole genome shotgun (WGS) entry which is preliminary data.</text>
</comment>
<gene>
    <name evidence="2" type="ORF">A5869_001389</name>
</gene>
<evidence type="ECO:0000313" key="3">
    <source>
        <dbReference type="Proteomes" id="UP000196503"/>
    </source>
</evidence>
<keyword evidence="1" id="KW-1133">Transmembrane helix</keyword>
<organism evidence="2 3">
    <name type="scientific">Enterococcus cecorum</name>
    <dbReference type="NCBI Taxonomy" id="44008"/>
    <lineage>
        <taxon>Bacteria</taxon>
        <taxon>Bacillati</taxon>
        <taxon>Bacillota</taxon>
        <taxon>Bacilli</taxon>
        <taxon>Lactobacillales</taxon>
        <taxon>Enterococcaceae</taxon>
        <taxon>Enterococcus</taxon>
    </lineage>
</organism>
<protein>
    <submittedName>
        <fullName evidence="2">Uncharacterized protein</fullName>
    </submittedName>
</protein>
<dbReference type="Proteomes" id="UP000196503">
    <property type="component" value="Unassembled WGS sequence"/>
</dbReference>
<keyword evidence="1" id="KW-0812">Transmembrane</keyword>
<proteinExistence type="predicted"/>
<dbReference type="EMBL" id="NIBL01000002">
    <property type="protein sequence ID" value="OUZ17917.1"/>
    <property type="molecule type" value="Genomic_DNA"/>
</dbReference>
<evidence type="ECO:0000313" key="2">
    <source>
        <dbReference type="EMBL" id="OUZ17917.1"/>
    </source>
</evidence>
<feature type="transmembrane region" description="Helical" evidence="1">
    <location>
        <begin position="12"/>
        <end position="34"/>
    </location>
</feature>
<dbReference type="AlphaFoldDB" id="A0A200I0W6"/>
<accession>A0A200I0W6</accession>
<reference evidence="2 3" key="1">
    <citation type="submission" date="2017-05" db="EMBL/GenBank/DDBJ databases">
        <title>The Genome Sequence of Enterococcus faecium 2D5_DIV0622.</title>
        <authorList>
            <consortium name="The Broad Institute Genomics Platform"/>
            <consortium name="The Broad Institute Genomic Center for Infectious Diseases"/>
            <person name="Earl A."/>
            <person name="Manson A."/>
            <person name="Schwartman J."/>
            <person name="Gilmore M."/>
            <person name="Abouelleil A."/>
            <person name="Cao P."/>
            <person name="Chapman S."/>
            <person name="Cusick C."/>
            <person name="Shea T."/>
            <person name="Young S."/>
            <person name="Neafsey D."/>
            <person name="Nusbaum C."/>
            <person name="Birren B."/>
        </authorList>
    </citation>
    <scope>NUCLEOTIDE SEQUENCE [LARGE SCALE GENOMIC DNA]</scope>
    <source>
        <strain evidence="2 3">2D5_DIV0622</strain>
    </source>
</reference>
<evidence type="ECO:0000256" key="1">
    <source>
        <dbReference type="SAM" id="Phobius"/>
    </source>
</evidence>
<dbReference type="RefSeq" id="WP_087663296.1">
    <property type="nucleotide sequence ID" value="NZ_NIBL01000002.1"/>
</dbReference>
<name>A0A200I0W6_9ENTE</name>
<sequence length="108" mass="12861">MLNRENKLDYYLKIGLITLFVGFFLTHLSANMALRWAHFFYGLDIYNAVTMKVEPTKSVFTTQDNPYIHLEAYKVTYRHPVSDYRIKSQDYHVRRVGILYFYHDVCGP</sequence>